<gene>
    <name evidence="8" type="ORF">TR121621</name>
</gene>
<dbReference type="SMART" id="SM00855">
    <property type="entry name" value="PGAM"/>
    <property type="match status" value="1"/>
</dbReference>
<sequence length="385" mass="43305">MGEEYKYFYVTVVRHGETNENKKQIIQGHLDTLLSPEGTKQAKRLGEKLCYLQIDGIFSSDLRRAYDTAAGIKDNYSRTTLPITPNKLMRERDFGNKNGQPRAVIHEFIHQTKETPNGCEFWHADNAECMHQVAWRAMNFFFDLCQLLDDRPTPPPPAFIQRNSSEFPLLPLFLPLKTAPVPVAFSQSSVRSITDLQSQNPFDLPAVNGSEYRSMSYAGHIVLVSHGVWIREFIHLMRTHSERNFGFPDAKDIIPVLRNCQFCQFGIAFRPAEMQSYAHRLRTDALSAVASMVAVKGRKCPYNLSLSKVPFSAVCYHTRLGAEDVNGGLLVKPVPPPPAEPSKVFRKDNKRDYAKASAVAASSGVETLFFMSEDDEYAGLPTLPS</sequence>
<dbReference type="GO" id="GO:0045820">
    <property type="term" value="P:negative regulation of glycolytic process"/>
    <property type="evidence" value="ECO:0007669"/>
    <property type="project" value="TreeGrafter"/>
</dbReference>
<dbReference type="InterPro" id="IPR029033">
    <property type="entry name" value="His_PPase_superfam"/>
</dbReference>
<dbReference type="EMBL" id="GEEE01012413">
    <property type="protein sequence ID" value="JAP50812.1"/>
    <property type="molecule type" value="Transcribed_RNA"/>
</dbReference>
<dbReference type="SUPFAM" id="SSF53254">
    <property type="entry name" value="Phosphoglycerate mutase-like"/>
    <property type="match status" value="1"/>
</dbReference>
<dbReference type="InterPro" id="IPR001345">
    <property type="entry name" value="PG/BPGM_mutase_AS"/>
</dbReference>
<dbReference type="PANTHER" id="PTHR46517">
    <property type="entry name" value="FRUCTOSE-2,6-BISPHOSPHATASE TIGAR"/>
    <property type="match status" value="1"/>
</dbReference>
<protein>
    <recommendedName>
        <fullName evidence="4">Fructose-2,6-bisphosphatase TIGAR</fullName>
    </recommendedName>
    <alternativeName>
        <fullName evidence="5">TP53-induced glycolysis and apoptosis regulator</fullName>
    </alternativeName>
</protein>
<reference evidence="8" key="1">
    <citation type="submission" date="2016-01" db="EMBL/GenBank/DDBJ databases">
        <title>Reference transcriptome for the parasite Schistocephalus solidus: insights into the molecular evolution of parasitism.</title>
        <authorList>
            <person name="Hebert F.O."/>
            <person name="Grambauer S."/>
            <person name="Barber I."/>
            <person name="Landry C.R."/>
            <person name="Aubin-Horth N."/>
        </authorList>
    </citation>
    <scope>NUCLEOTIDE SEQUENCE</scope>
</reference>
<evidence type="ECO:0000256" key="4">
    <source>
        <dbReference type="ARBA" id="ARBA00040907"/>
    </source>
</evidence>
<feature type="active site" description="Tele-phosphohistidine intermediate" evidence="6">
    <location>
        <position position="15"/>
    </location>
</feature>
<keyword evidence="2" id="KW-0378">Hydrolase</keyword>
<accession>A0A0X3PQZ1</accession>
<dbReference type="GO" id="GO:0005829">
    <property type="term" value="C:cytosol"/>
    <property type="evidence" value="ECO:0007669"/>
    <property type="project" value="TreeGrafter"/>
</dbReference>
<organism evidence="8">
    <name type="scientific">Schistocephalus solidus</name>
    <name type="common">Tapeworm</name>
    <dbReference type="NCBI Taxonomy" id="70667"/>
    <lineage>
        <taxon>Eukaryota</taxon>
        <taxon>Metazoa</taxon>
        <taxon>Spiralia</taxon>
        <taxon>Lophotrochozoa</taxon>
        <taxon>Platyhelminthes</taxon>
        <taxon>Cestoda</taxon>
        <taxon>Eucestoda</taxon>
        <taxon>Diphyllobothriidea</taxon>
        <taxon>Diphyllobothriidae</taxon>
        <taxon>Schistocephalus</taxon>
    </lineage>
</organism>
<dbReference type="PANTHER" id="PTHR46517:SF1">
    <property type="entry name" value="FRUCTOSE-2,6-BISPHOSPHATASE TIGAR"/>
    <property type="match status" value="1"/>
</dbReference>
<feature type="binding site" evidence="7">
    <location>
        <begin position="14"/>
        <end position="21"/>
    </location>
    <ligand>
        <name>substrate</name>
    </ligand>
</feature>
<dbReference type="AlphaFoldDB" id="A0A0X3PQZ1"/>
<dbReference type="Pfam" id="PF00300">
    <property type="entry name" value="His_Phos_1"/>
    <property type="match status" value="1"/>
</dbReference>
<evidence type="ECO:0000256" key="3">
    <source>
        <dbReference type="ARBA" id="ARBA00038362"/>
    </source>
</evidence>
<dbReference type="Gene3D" id="3.40.50.1240">
    <property type="entry name" value="Phosphoglycerate mutase-like"/>
    <property type="match status" value="1"/>
</dbReference>
<evidence type="ECO:0000256" key="5">
    <source>
        <dbReference type="ARBA" id="ARBA00042275"/>
    </source>
</evidence>
<evidence type="ECO:0000256" key="1">
    <source>
        <dbReference type="ARBA" id="ARBA00000464"/>
    </source>
</evidence>
<feature type="active site" description="Proton donor/acceptor" evidence="6">
    <location>
        <position position="91"/>
    </location>
</feature>
<dbReference type="GO" id="GO:0043456">
    <property type="term" value="P:regulation of pentose-phosphate shunt"/>
    <property type="evidence" value="ECO:0007669"/>
    <property type="project" value="TreeGrafter"/>
</dbReference>
<evidence type="ECO:0000313" key="8">
    <source>
        <dbReference type="EMBL" id="JAP50812.1"/>
    </source>
</evidence>
<dbReference type="GO" id="GO:0004331">
    <property type="term" value="F:fructose-2,6-bisphosphate 2-phosphatase activity"/>
    <property type="evidence" value="ECO:0007669"/>
    <property type="project" value="UniProtKB-EC"/>
</dbReference>
<evidence type="ECO:0000256" key="6">
    <source>
        <dbReference type="PIRSR" id="PIRSR613078-1"/>
    </source>
</evidence>
<feature type="binding site" evidence="7">
    <location>
        <position position="64"/>
    </location>
    <ligand>
        <name>substrate</name>
    </ligand>
</feature>
<dbReference type="InterPro" id="IPR051695">
    <property type="entry name" value="Phosphoglycerate_Mutase"/>
</dbReference>
<name>A0A0X3PQZ1_SCHSO</name>
<comment type="catalytic activity">
    <reaction evidence="1">
        <text>beta-D-fructose 2,6-bisphosphate + H2O = beta-D-fructose 6-phosphate + phosphate</text>
        <dbReference type="Rhea" id="RHEA:17289"/>
        <dbReference type="ChEBI" id="CHEBI:15377"/>
        <dbReference type="ChEBI" id="CHEBI:43474"/>
        <dbReference type="ChEBI" id="CHEBI:57634"/>
        <dbReference type="ChEBI" id="CHEBI:58579"/>
        <dbReference type="EC" id="3.1.3.46"/>
    </reaction>
</comment>
<proteinExistence type="inferred from homology"/>
<dbReference type="PROSITE" id="PS00175">
    <property type="entry name" value="PG_MUTASE"/>
    <property type="match status" value="1"/>
</dbReference>
<evidence type="ECO:0000256" key="7">
    <source>
        <dbReference type="PIRSR" id="PIRSR613078-2"/>
    </source>
</evidence>
<evidence type="ECO:0000256" key="2">
    <source>
        <dbReference type="ARBA" id="ARBA00022801"/>
    </source>
</evidence>
<dbReference type="InterPro" id="IPR013078">
    <property type="entry name" value="His_Pase_superF_clade-1"/>
</dbReference>
<comment type="similarity">
    <text evidence="3">Belongs to the phosphoglycerate mutase family.</text>
</comment>
<dbReference type="CDD" id="cd07067">
    <property type="entry name" value="HP_PGM_like"/>
    <property type="match status" value="1"/>
</dbReference>